<evidence type="ECO:0000256" key="1">
    <source>
        <dbReference type="ARBA" id="ARBA00022443"/>
    </source>
</evidence>
<dbReference type="PANTHER" id="PTHR45827">
    <property type="entry name" value="SORTING NEXIN"/>
    <property type="match status" value="1"/>
</dbReference>
<dbReference type="Pfam" id="PF00018">
    <property type="entry name" value="SH3_1"/>
    <property type="match status" value="1"/>
</dbReference>
<protein>
    <recommendedName>
        <fullName evidence="7">PX-domain-containing protein</fullName>
    </recommendedName>
</protein>
<dbReference type="InterPro" id="IPR036028">
    <property type="entry name" value="SH3-like_dom_sf"/>
</dbReference>
<dbReference type="SUPFAM" id="SSF64268">
    <property type="entry name" value="PX domain"/>
    <property type="match status" value="1"/>
</dbReference>
<keyword evidence="6" id="KW-1185">Reference proteome</keyword>
<dbReference type="OrthoDB" id="10254720at2759"/>
<dbReference type="InterPro" id="IPR001452">
    <property type="entry name" value="SH3_domain"/>
</dbReference>
<dbReference type="InterPro" id="IPR001683">
    <property type="entry name" value="PX_dom"/>
</dbReference>
<dbReference type="PANTHER" id="PTHR45827:SF1">
    <property type="entry name" value="SORTING NEXIN"/>
    <property type="match status" value="1"/>
</dbReference>
<dbReference type="GO" id="GO:0035091">
    <property type="term" value="F:phosphatidylinositol binding"/>
    <property type="evidence" value="ECO:0007669"/>
    <property type="project" value="InterPro"/>
</dbReference>
<evidence type="ECO:0000259" key="3">
    <source>
        <dbReference type="PROSITE" id="PS50002"/>
    </source>
</evidence>
<proteinExistence type="predicted"/>
<evidence type="ECO:0000313" key="6">
    <source>
        <dbReference type="Proteomes" id="UP000053477"/>
    </source>
</evidence>
<dbReference type="InParanoid" id="A0A0H2RR77"/>
<dbReference type="SMART" id="SM00312">
    <property type="entry name" value="PX"/>
    <property type="match status" value="1"/>
</dbReference>
<dbReference type="Pfam" id="PF10456">
    <property type="entry name" value="BAR_3_WASP_bdg"/>
    <property type="match status" value="1"/>
</dbReference>
<dbReference type="SMART" id="SM00326">
    <property type="entry name" value="SH3"/>
    <property type="match status" value="1"/>
</dbReference>
<dbReference type="Gene3D" id="1.20.1270.60">
    <property type="entry name" value="Arfaptin homology (AH) domain/BAR domain"/>
    <property type="match status" value="1"/>
</dbReference>
<organism evidence="5 6">
    <name type="scientific">Schizopora paradoxa</name>
    <dbReference type="NCBI Taxonomy" id="27342"/>
    <lineage>
        <taxon>Eukaryota</taxon>
        <taxon>Fungi</taxon>
        <taxon>Dikarya</taxon>
        <taxon>Basidiomycota</taxon>
        <taxon>Agaricomycotina</taxon>
        <taxon>Agaricomycetes</taxon>
        <taxon>Hymenochaetales</taxon>
        <taxon>Schizoporaceae</taxon>
        <taxon>Schizopora</taxon>
    </lineage>
</organism>
<dbReference type="EMBL" id="KQ085944">
    <property type="protein sequence ID" value="KLO14394.1"/>
    <property type="molecule type" value="Genomic_DNA"/>
</dbReference>
<dbReference type="GO" id="GO:0016197">
    <property type="term" value="P:endosomal transport"/>
    <property type="evidence" value="ECO:0007669"/>
    <property type="project" value="TreeGrafter"/>
</dbReference>
<dbReference type="GO" id="GO:0031410">
    <property type="term" value="C:cytoplasmic vesicle"/>
    <property type="evidence" value="ECO:0007669"/>
    <property type="project" value="TreeGrafter"/>
</dbReference>
<dbReference type="GO" id="GO:0005886">
    <property type="term" value="C:plasma membrane"/>
    <property type="evidence" value="ECO:0007669"/>
    <property type="project" value="TreeGrafter"/>
</dbReference>
<dbReference type="InterPro" id="IPR019497">
    <property type="entry name" value="Sorting_nexin_WASP-bd-dom"/>
</dbReference>
<dbReference type="GO" id="GO:0006897">
    <property type="term" value="P:endocytosis"/>
    <property type="evidence" value="ECO:0007669"/>
    <property type="project" value="TreeGrafter"/>
</dbReference>
<keyword evidence="1 2" id="KW-0728">SH3 domain</keyword>
<gene>
    <name evidence="5" type="ORF">SCHPADRAFT_903340</name>
</gene>
<evidence type="ECO:0000259" key="4">
    <source>
        <dbReference type="PROSITE" id="PS50195"/>
    </source>
</evidence>
<evidence type="ECO:0008006" key="7">
    <source>
        <dbReference type="Google" id="ProtNLM"/>
    </source>
</evidence>
<dbReference type="InterPro" id="IPR036871">
    <property type="entry name" value="PX_dom_sf"/>
</dbReference>
<feature type="domain" description="PX" evidence="4">
    <location>
        <begin position="272"/>
        <end position="413"/>
    </location>
</feature>
<reference evidence="5 6" key="1">
    <citation type="submission" date="2015-04" db="EMBL/GenBank/DDBJ databases">
        <title>Complete genome sequence of Schizopora paradoxa KUC8140, a cosmopolitan wood degrader in East Asia.</title>
        <authorList>
            <consortium name="DOE Joint Genome Institute"/>
            <person name="Min B."/>
            <person name="Park H."/>
            <person name="Jang Y."/>
            <person name="Kim J.-J."/>
            <person name="Kim K.H."/>
            <person name="Pangilinan J."/>
            <person name="Lipzen A."/>
            <person name="Riley R."/>
            <person name="Grigoriev I.V."/>
            <person name="Spatafora J.W."/>
            <person name="Choi I.-G."/>
        </authorList>
    </citation>
    <scope>NUCLEOTIDE SEQUENCE [LARGE SCALE GENOMIC DNA]</scope>
    <source>
        <strain evidence="5 6">KUC8140</strain>
    </source>
</reference>
<feature type="domain" description="SH3" evidence="3">
    <location>
        <begin position="65"/>
        <end position="134"/>
    </location>
</feature>
<dbReference type="Proteomes" id="UP000053477">
    <property type="component" value="Unassembled WGS sequence"/>
</dbReference>
<dbReference type="PROSITE" id="PS50195">
    <property type="entry name" value="PX"/>
    <property type="match status" value="1"/>
</dbReference>
<dbReference type="InterPro" id="IPR027267">
    <property type="entry name" value="AH/BAR_dom_sf"/>
</dbReference>
<sequence>MSVDFDAGVNSSAAWTAELSLSDEETEHGHHRRLKSLPAQFTPFLQDLISPLEEGDEEGDSESYEEGKPARAVYDFTGQIEYRELTFKAGDVLEILKEEVVDDATNEEVIGWSLARCNGEVGLAPRTYYTYTANFTSSNAIDGLPISSTEDITPRASQALKEIQDRSAPSPIIPQTTGEWFRLQQLQLPSFRRSLLGGKSLNRFSSFVTSGAEEYVLWGPPALAHDTHAHIKELSEGSEESTEIGKVKKSEQHYIEYGLRWKSKVPRFSVRVHSPEKRVPPTISGGASAAYTAYNVTSIFDTISVSSEDTPFHEHCRSWSSPEEGPTPAEPTHEITVQRRFSHFVFLHATLSRMLPGIALPPLPEKQYAGRFSDAFVEARRADLQRYLQRIVRHPLVRYAEVLMFFLGCDNDLEWQRRLPYFLSQKPLRSNFYSQVYHPEFQIQTEDAEGTCDRFVNHVKAADAGVQQLRGIFGKVRNARIEMSNAERIFSYSLLSLITCKPLATAVDENEDGSLKRKSIAKGLVNEDGAWCWREDCSDCLRFTKRMQKVSESLQSVSDLYDYHGRQALLERHDSYKEVAHSSVVYAPVVDTHKAALIRYKEAQDNAKPEDDVVGRCETVVSTTMAEFDLYHDQKREDFENLTKGYLDGEIQFCEKVLARLRAARQVFETSDAEIDLTMPGPCQPSVYESELVEPLLRTSSIPLPPPHVFDSAPMRPVSVAIQDGVSLLFGGAGLRTSGVRSDLGRDGRTNSGRASVFSKFW</sequence>
<name>A0A0H2RR77_9AGAM</name>
<accession>A0A0H2RR77</accession>
<dbReference type="STRING" id="27342.A0A0H2RR77"/>
<evidence type="ECO:0000313" key="5">
    <source>
        <dbReference type="EMBL" id="KLO14394.1"/>
    </source>
</evidence>
<dbReference type="Gene3D" id="3.30.1520.10">
    <property type="entry name" value="Phox-like domain"/>
    <property type="match status" value="1"/>
</dbReference>
<dbReference type="SUPFAM" id="SSF50044">
    <property type="entry name" value="SH3-domain"/>
    <property type="match status" value="1"/>
</dbReference>
<evidence type="ECO:0000256" key="2">
    <source>
        <dbReference type="PROSITE-ProRule" id="PRU00192"/>
    </source>
</evidence>
<dbReference type="Pfam" id="PF00787">
    <property type="entry name" value="PX"/>
    <property type="match status" value="1"/>
</dbReference>
<dbReference type="AlphaFoldDB" id="A0A0H2RR77"/>
<dbReference type="Gene3D" id="2.30.30.40">
    <property type="entry name" value="SH3 Domains"/>
    <property type="match status" value="1"/>
</dbReference>
<dbReference type="GO" id="GO:0097320">
    <property type="term" value="P:plasma membrane tubulation"/>
    <property type="evidence" value="ECO:0007669"/>
    <property type="project" value="TreeGrafter"/>
</dbReference>
<dbReference type="PROSITE" id="PS50002">
    <property type="entry name" value="SH3"/>
    <property type="match status" value="1"/>
</dbReference>